<evidence type="ECO:0000313" key="2">
    <source>
        <dbReference type="Proteomes" id="UP000278332"/>
    </source>
</evidence>
<dbReference type="EMBL" id="RBRY01000061">
    <property type="protein sequence ID" value="RMR59236.1"/>
    <property type="molecule type" value="Genomic_DNA"/>
</dbReference>
<proteinExistence type="predicted"/>
<dbReference type="Proteomes" id="UP000278332">
    <property type="component" value="Unassembled WGS sequence"/>
</dbReference>
<protein>
    <submittedName>
        <fullName evidence="1">Uncharacterized protein</fullName>
    </submittedName>
</protein>
<sequence length="347" mass="38568">MSRVRGPALETLPAVLVRLPASRLSVPSLLIRPWLLSSAPDRSRPRPCRPLITPPVLSSEAPVRVRPVLPDSTPSLRLVVVLSMARVKACCASTWPPLLVRVWPVRVMPCWLEISPPWLSMSSTVRVRASPAPTKPLRRLFKVSPVRLSEPRAKSCPPCCCRLPITAVRAFWLENSPWALLPVAALTSRSPSAITVPLTLLRAWSTVRVISARLLIRPSSLVRLSLSRVRPVADTVPLRLRKNSTRSRVRAWLPSSLPPLLSSDWALRVKAWALEISPPWLSTALRFFSSSAPGLLIRPPWLFSCPLLRSRLRVVLLNSSPPCWSRLVTLAVRASALAMRPALWLMT</sequence>
<gene>
    <name evidence="1" type="ORF">ALP84_05212</name>
</gene>
<evidence type="ECO:0000313" key="1">
    <source>
        <dbReference type="EMBL" id="RMR59236.1"/>
    </source>
</evidence>
<reference evidence="1 2" key="1">
    <citation type="submission" date="2018-08" db="EMBL/GenBank/DDBJ databases">
        <title>Recombination of ecologically and evolutionarily significant loci maintains genetic cohesion in the Pseudomonas syringae species complex.</title>
        <authorList>
            <person name="Dillon M."/>
            <person name="Thakur S."/>
            <person name="Almeida R.N.D."/>
            <person name="Weir B.S."/>
            <person name="Guttman D.S."/>
        </authorList>
    </citation>
    <scope>NUCLEOTIDE SEQUENCE [LARGE SCALE GENOMIC DNA]</scope>
    <source>
        <strain evidence="1 2">ICMP 6917</strain>
    </source>
</reference>
<accession>A0A3M4W5F2</accession>
<comment type="caution">
    <text evidence="1">The sequence shown here is derived from an EMBL/GenBank/DDBJ whole genome shotgun (WGS) entry which is preliminary data.</text>
</comment>
<dbReference type="AlphaFoldDB" id="A0A3M4W5F2"/>
<name>A0A3M4W5F2_PSECI</name>
<organism evidence="1 2">
    <name type="scientific">Pseudomonas cichorii</name>
    <dbReference type="NCBI Taxonomy" id="36746"/>
    <lineage>
        <taxon>Bacteria</taxon>
        <taxon>Pseudomonadati</taxon>
        <taxon>Pseudomonadota</taxon>
        <taxon>Gammaproteobacteria</taxon>
        <taxon>Pseudomonadales</taxon>
        <taxon>Pseudomonadaceae</taxon>
        <taxon>Pseudomonas</taxon>
    </lineage>
</organism>